<dbReference type="RefSeq" id="WP_150458091.1">
    <property type="nucleotide sequence ID" value="NZ_VYKK01000012.1"/>
</dbReference>
<feature type="binding site" evidence="12">
    <location>
        <position position="280"/>
    </location>
    <ligand>
        <name>substrate</name>
    </ligand>
</feature>
<dbReference type="Pfam" id="PF22613">
    <property type="entry name" value="Transketolase_C_1"/>
    <property type="match status" value="1"/>
</dbReference>
<dbReference type="InterPro" id="IPR005474">
    <property type="entry name" value="Transketolase_N"/>
</dbReference>
<evidence type="ECO:0000256" key="8">
    <source>
        <dbReference type="ARBA" id="ARBA00023052"/>
    </source>
</evidence>
<evidence type="ECO:0000256" key="6">
    <source>
        <dbReference type="ARBA" id="ARBA00022723"/>
    </source>
</evidence>
<comment type="catalytic activity">
    <reaction evidence="9 16">
        <text>D-sedoheptulose 7-phosphate + D-glyceraldehyde 3-phosphate = aldehydo-D-ribose 5-phosphate + D-xylulose 5-phosphate</text>
        <dbReference type="Rhea" id="RHEA:10508"/>
        <dbReference type="ChEBI" id="CHEBI:57483"/>
        <dbReference type="ChEBI" id="CHEBI:57737"/>
        <dbReference type="ChEBI" id="CHEBI:58273"/>
        <dbReference type="ChEBI" id="CHEBI:59776"/>
        <dbReference type="EC" id="2.2.1.1"/>
    </reaction>
</comment>
<dbReference type="AlphaFoldDB" id="A0A5J5G9T1"/>
<dbReference type="InterPro" id="IPR005478">
    <property type="entry name" value="Transketolase_bac-like"/>
</dbReference>
<comment type="cofactor">
    <cofactor evidence="14">
        <name>Mg(2+)</name>
        <dbReference type="ChEBI" id="CHEBI:18420"/>
    </cofactor>
    <text evidence="14">Binds 1 Mg(2+) ion per subunit. Can also utilize other divalent metal cations, such as Ca(2+), Mn(2+) and Co(2+).</text>
</comment>
<dbReference type="PROSITE" id="PS00801">
    <property type="entry name" value="TRANSKETOLASE_1"/>
    <property type="match status" value="1"/>
</dbReference>
<evidence type="ECO:0000256" key="3">
    <source>
        <dbReference type="ARBA" id="ARBA00013152"/>
    </source>
</evidence>
<keyword evidence="19" id="KW-1185">Reference proteome</keyword>
<organism evidence="18 19">
    <name type="scientific">Paenibacillus spiritus</name>
    <dbReference type="NCBI Taxonomy" id="2496557"/>
    <lineage>
        <taxon>Bacteria</taxon>
        <taxon>Bacillati</taxon>
        <taxon>Bacillota</taxon>
        <taxon>Bacilli</taxon>
        <taxon>Bacillales</taxon>
        <taxon>Paenibacillaceae</taxon>
        <taxon>Paenibacillus</taxon>
    </lineage>
</organism>
<feature type="binding site" evidence="14">
    <location>
        <position position="171"/>
    </location>
    <ligand>
        <name>Mg(2+)</name>
        <dbReference type="ChEBI" id="CHEBI:18420"/>
    </ligand>
</feature>
<feature type="binding site" evidence="13">
    <location>
        <position position="82"/>
    </location>
    <ligand>
        <name>thiamine diphosphate</name>
        <dbReference type="ChEBI" id="CHEBI:58937"/>
    </ligand>
</feature>
<dbReference type="SMART" id="SM00861">
    <property type="entry name" value="Transket_pyr"/>
    <property type="match status" value="1"/>
</dbReference>
<dbReference type="Pfam" id="PF00456">
    <property type="entry name" value="Transketolase_N"/>
    <property type="match status" value="1"/>
</dbReference>
<comment type="caution">
    <text evidence="18">The sequence shown here is derived from an EMBL/GenBank/DDBJ whole genome shotgun (WGS) entry which is preliminary data.</text>
</comment>
<comment type="subunit">
    <text evidence="2 16">Homodimer.</text>
</comment>
<evidence type="ECO:0000259" key="17">
    <source>
        <dbReference type="SMART" id="SM00861"/>
    </source>
</evidence>
<dbReference type="SUPFAM" id="SSF52518">
    <property type="entry name" value="Thiamin diphosphate-binding fold (THDP-binding)"/>
    <property type="match status" value="2"/>
</dbReference>
<proteinExistence type="inferred from homology"/>
<feature type="domain" description="Transketolase-like pyrimidine-binding" evidence="17">
    <location>
        <begin position="372"/>
        <end position="543"/>
    </location>
</feature>
<evidence type="ECO:0000256" key="5">
    <source>
        <dbReference type="ARBA" id="ARBA00022679"/>
    </source>
</evidence>
<dbReference type="NCBIfam" id="TIGR00232">
    <property type="entry name" value="tktlase_bact"/>
    <property type="match status" value="1"/>
</dbReference>
<feature type="binding site" evidence="14">
    <location>
        <position position="203"/>
    </location>
    <ligand>
        <name>Mg(2+)</name>
        <dbReference type="ChEBI" id="CHEBI:18420"/>
    </ligand>
</feature>
<feature type="site" description="Important for catalytic activity" evidence="15">
    <location>
        <position position="42"/>
    </location>
</feature>
<keyword evidence="8 13" id="KW-0786">Thiamine pyrophosphate</keyword>
<evidence type="ECO:0000256" key="4">
    <source>
        <dbReference type="ARBA" id="ARBA00016662"/>
    </source>
</evidence>
<evidence type="ECO:0000313" key="19">
    <source>
        <dbReference type="Proteomes" id="UP000367750"/>
    </source>
</evidence>
<dbReference type="OrthoDB" id="8732661at2"/>
<accession>A0A5J5G9T1</accession>
<feature type="binding site" evidence="12">
    <location>
        <position position="402"/>
    </location>
    <ligand>
        <name>substrate</name>
    </ligand>
</feature>
<dbReference type="CDD" id="cd02012">
    <property type="entry name" value="TPP_TK"/>
    <property type="match status" value="1"/>
</dbReference>
<feature type="binding site" evidence="13">
    <location>
        <position position="201"/>
    </location>
    <ligand>
        <name>thiamine diphosphate</name>
        <dbReference type="ChEBI" id="CHEBI:58937"/>
    </ligand>
</feature>
<feature type="binding site" evidence="12">
    <location>
        <position position="375"/>
    </location>
    <ligand>
        <name>substrate</name>
    </ligand>
</feature>
<dbReference type="EC" id="2.2.1.1" evidence="3 10"/>
<evidence type="ECO:0000256" key="13">
    <source>
        <dbReference type="PIRSR" id="PIRSR605478-3"/>
    </source>
</evidence>
<protein>
    <recommendedName>
        <fullName evidence="4 10">Transketolase</fullName>
        <ecNumber evidence="3 10">2.2.1.1</ecNumber>
    </recommendedName>
</protein>
<feature type="binding site" evidence="13">
    <location>
        <begin position="130"/>
        <end position="132"/>
    </location>
    <ligand>
        <name>thiamine diphosphate</name>
        <dbReference type="ChEBI" id="CHEBI:58937"/>
    </ligand>
</feature>
<dbReference type="InterPro" id="IPR029061">
    <property type="entry name" value="THDP-binding"/>
</dbReference>
<keyword evidence="16" id="KW-0106">Calcium</keyword>
<reference evidence="18 19" key="1">
    <citation type="submission" date="2019-09" db="EMBL/GenBank/DDBJ databases">
        <title>Bacillus ochoae sp. nov., Paenibacillus whitsoniae sp. nov., Paenibacillus spiritus sp. nov. Isolated from the Mars Exploration Rover during spacecraft assembly.</title>
        <authorList>
            <person name="Seuylemezian A."/>
            <person name="Vaishampayan P."/>
        </authorList>
    </citation>
    <scope>NUCLEOTIDE SEQUENCE [LARGE SCALE GENOMIC DNA]</scope>
    <source>
        <strain evidence="18 19">MER_111</strain>
    </source>
</reference>
<comment type="similarity">
    <text evidence="1 16">Belongs to the transketolase family.</text>
</comment>
<dbReference type="PANTHER" id="PTHR43522:SF2">
    <property type="entry name" value="TRANSKETOLASE 1-RELATED"/>
    <property type="match status" value="1"/>
</dbReference>
<dbReference type="PANTHER" id="PTHR43522">
    <property type="entry name" value="TRANSKETOLASE"/>
    <property type="match status" value="1"/>
</dbReference>
<comment type="cofactor">
    <cofactor evidence="16">
        <name>Mg(2+)</name>
        <dbReference type="ChEBI" id="CHEBI:18420"/>
    </cofactor>
    <cofactor evidence="16">
        <name>Ca(2+)</name>
        <dbReference type="ChEBI" id="CHEBI:29108"/>
    </cofactor>
    <cofactor evidence="16">
        <name>Mn(2+)</name>
        <dbReference type="ChEBI" id="CHEBI:29035"/>
    </cofactor>
    <cofactor evidence="16">
        <name>Co(2+)</name>
        <dbReference type="ChEBI" id="CHEBI:48828"/>
    </cofactor>
    <text evidence="16">Binds 1 Mg(2+) ion per subunit. Can also utilize other divalent metal cations, such as Ca(2+), Mn(2+) and Co(2+).</text>
</comment>
<evidence type="ECO:0000256" key="7">
    <source>
        <dbReference type="ARBA" id="ARBA00022842"/>
    </source>
</evidence>
<feature type="site" description="Important for catalytic activity" evidence="15">
    <location>
        <position position="280"/>
    </location>
</feature>
<evidence type="ECO:0000313" key="18">
    <source>
        <dbReference type="EMBL" id="KAA9004939.1"/>
    </source>
</evidence>
<feature type="binding site" evidence="12">
    <location>
        <position position="491"/>
    </location>
    <ligand>
        <name>substrate</name>
    </ligand>
</feature>
<dbReference type="InterPro" id="IPR005475">
    <property type="entry name" value="Transketolase-like_Pyr-bd"/>
</dbReference>
<feature type="binding site" evidence="12">
    <location>
        <position position="479"/>
    </location>
    <ligand>
        <name>substrate</name>
    </ligand>
</feature>
<dbReference type="FunFam" id="3.40.50.970:FF:000004">
    <property type="entry name" value="Transketolase"/>
    <property type="match status" value="1"/>
</dbReference>
<dbReference type="GO" id="GO:0004802">
    <property type="term" value="F:transketolase activity"/>
    <property type="evidence" value="ECO:0007669"/>
    <property type="project" value="UniProtKB-UniRule"/>
</dbReference>
<gene>
    <name evidence="18" type="primary">tkt</name>
    <name evidence="18" type="ORF">F4V43_09975</name>
</gene>
<evidence type="ECO:0000256" key="12">
    <source>
        <dbReference type="PIRSR" id="PIRSR605478-2"/>
    </source>
</evidence>
<feature type="binding site" evidence="13">
    <location>
        <position position="455"/>
    </location>
    <ligand>
        <name>thiamine diphosphate</name>
        <dbReference type="ChEBI" id="CHEBI:58937"/>
    </ligand>
</feature>
<dbReference type="FunFam" id="3.40.50.970:FF:000003">
    <property type="entry name" value="Transketolase"/>
    <property type="match status" value="1"/>
</dbReference>
<dbReference type="CDD" id="cd07033">
    <property type="entry name" value="TPP_PYR_DXS_TK_like"/>
    <property type="match status" value="1"/>
</dbReference>
<sequence>MTEEQAKQQALPQDENSTVDNLAITTIRTLAIDAIEKANSGHPGMPMGSAPMGYQLFAKTMNHNPEHPTWVNRDRFVLSAGHGSMLLYSLLHLSGYDLPMEELKKFRQWGSLTPGHPEFGHTAGVDATTGPLGQGIAMAVGMAIAEAQLGATYNREGHDIINHYTYAICGDGDLMEGISSEAASLAGHLQLGKLVVLYDSNDISLDGKLNLAFSENVAKRFEAYGWQVLRVEDGNDLPAIGRAIEEAQKETGKPTLIEVKTIIGYGSPNKQGIGGHGGTHGSPLGSAEAKLTKEFYKWVYEEDFYVPDEVRARFAEVKEKGIAANKKWDEKFAAYQKAYPELAAQLTTVLNGDLAEGWDAKLPTYSTEDKAVSTRVASGNALNGLAGGVPQLFGGSADLESSTMTHLKGLPAFTPESYDGRNIYFGVREFGMAAAMNGIALHTGLKVFGGTFFVFTDYLRPAVRLAALMKLPVTYVLTHDSIAVGEDGPTHEPIEQLASLRIIPGLTVIRPADGNETSAAWAYAMENKSGPVALVLTRQNLPILEGTTKNVRENIKRGGYVVSDAKDGKPQAQIIATGSEVQLAVKAQAALAEEGIQVRVISLPSWELFQQQDKAYRDSVLLPDVKARLAVEMAQTFGWERYVGDQGDILGITTFGASAPGDTVIKEYGFTVENVVSRVKALL</sequence>
<evidence type="ECO:0000256" key="15">
    <source>
        <dbReference type="PIRSR" id="PIRSR605478-5"/>
    </source>
</evidence>
<comment type="function">
    <text evidence="16">Catalyzes the transfer of a two-carbon ketol group from a ketose donor to an aldose acceptor, via a covalent intermediate with the cofactor thiamine pyrophosphate.</text>
</comment>
<dbReference type="PROSITE" id="PS00802">
    <property type="entry name" value="TRANSKETOLASE_2"/>
    <property type="match status" value="1"/>
</dbReference>
<dbReference type="Gene3D" id="3.40.50.920">
    <property type="match status" value="1"/>
</dbReference>
<feature type="binding site" evidence="12">
    <location>
        <position position="487"/>
    </location>
    <ligand>
        <name>substrate</name>
    </ligand>
</feature>
<feature type="binding site" evidence="12">
    <location>
        <position position="42"/>
    </location>
    <ligand>
        <name>substrate</name>
    </ligand>
</feature>
<keyword evidence="5 16" id="KW-0808">Transferase</keyword>
<dbReference type="GO" id="GO:0046872">
    <property type="term" value="F:metal ion binding"/>
    <property type="evidence" value="ECO:0007669"/>
    <property type="project" value="UniProtKB-KW"/>
</dbReference>
<dbReference type="EMBL" id="VYKK01000012">
    <property type="protein sequence ID" value="KAA9004939.1"/>
    <property type="molecule type" value="Genomic_DNA"/>
</dbReference>
<dbReference type="Pfam" id="PF02779">
    <property type="entry name" value="Transket_pyr"/>
    <property type="match status" value="1"/>
</dbReference>
<dbReference type="InterPro" id="IPR009014">
    <property type="entry name" value="Transketo_C/PFOR_II"/>
</dbReference>
<feature type="binding site" evidence="13">
    <location>
        <position position="172"/>
    </location>
    <ligand>
        <name>thiamine diphosphate</name>
        <dbReference type="ChEBI" id="CHEBI:58937"/>
    </ligand>
</feature>
<evidence type="ECO:0000256" key="1">
    <source>
        <dbReference type="ARBA" id="ARBA00007131"/>
    </source>
</evidence>
<feature type="binding site" evidence="12">
    <location>
        <position position="538"/>
    </location>
    <ligand>
        <name>substrate</name>
    </ligand>
</feature>
<dbReference type="InterPro" id="IPR020826">
    <property type="entry name" value="Transketolase_BS"/>
</dbReference>
<dbReference type="GO" id="GO:0005829">
    <property type="term" value="C:cytosol"/>
    <property type="evidence" value="ECO:0007669"/>
    <property type="project" value="TreeGrafter"/>
</dbReference>
<dbReference type="GO" id="GO:0006098">
    <property type="term" value="P:pentose-phosphate shunt"/>
    <property type="evidence" value="ECO:0007669"/>
    <property type="project" value="TreeGrafter"/>
</dbReference>
<keyword evidence="6 14" id="KW-0479">Metal-binding</keyword>
<keyword evidence="7 14" id="KW-0460">Magnesium</keyword>
<evidence type="ECO:0000256" key="2">
    <source>
        <dbReference type="ARBA" id="ARBA00011738"/>
    </source>
</evidence>
<feature type="binding site" evidence="14">
    <location>
        <position position="201"/>
    </location>
    <ligand>
        <name>Mg(2+)</name>
        <dbReference type="ChEBI" id="CHEBI:18420"/>
    </ligand>
</feature>
<dbReference type="InterPro" id="IPR033247">
    <property type="entry name" value="Transketolase_fam"/>
</dbReference>
<feature type="binding site" evidence="13">
    <location>
        <position position="280"/>
    </location>
    <ligand>
        <name>thiamine diphosphate</name>
        <dbReference type="ChEBI" id="CHEBI:58937"/>
    </ligand>
</feature>
<evidence type="ECO:0000256" key="16">
    <source>
        <dbReference type="RuleBase" id="RU004996"/>
    </source>
</evidence>
<evidence type="ECO:0000256" key="11">
    <source>
        <dbReference type="PIRSR" id="PIRSR605478-1"/>
    </source>
</evidence>
<dbReference type="Gene3D" id="3.40.50.970">
    <property type="match status" value="2"/>
</dbReference>
<dbReference type="Proteomes" id="UP000367750">
    <property type="component" value="Unassembled WGS sequence"/>
</dbReference>
<name>A0A5J5G9T1_9BACL</name>
<dbReference type="FunFam" id="3.40.50.920:FF:000003">
    <property type="entry name" value="Transketolase"/>
    <property type="match status" value="1"/>
</dbReference>
<dbReference type="InterPro" id="IPR049557">
    <property type="entry name" value="Transketolase_CS"/>
</dbReference>
<evidence type="ECO:0000256" key="14">
    <source>
        <dbReference type="PIRSR" id="PIRSR605478-4"/>
    </source>
</evidence>
<dbReference type="InterPro" id="IPR055152">
    <property type="entry name" value="Transketolase-like_C_2"/>
</dbReference>
<evidence type="ECO:0000256" key="10">
    <source>
        <dbReference type="NCBIfam" id="TIGR00232"/>
    </source>
</evidence>
<dbReference type="SUPFAM" id="SSF52922">
    <property type="entry name" value="TK C-terminal domain-like"/>
    <property type="match status" value="1"/>
</dbReference>
<evidence type="ECO:0000256" key="9">
    <source>
        <dbReference type="ARBA" id="ARBA00049473"/>
    </source>
</evidence>
<comment type="cofactor">
    <cofactor evidence="13">
        <name>thiamine diphosphate</name>
        <dbReference type="ChEBI" id="CHEBI:58937"/>
    </cofactor>
    <text evidence="13">Binds 1 thiamine pyrophosphate per subunit. During the reaction, the substrate forms a covalent intermediate with the cofactor.</text>
</comment>
<feature type="active site" description="Proton donor" evidence="11">
    <location>
        <position position="429"/>
    </location>
</feature>